<evidence type="ECO:0000313" key="2">
    <source>
        <dbReference type="EMBL" id="MFC2927414.1"/>
    </source>
</evidence>
<organism evidence="2 3">
    <name type="scientific">Hyphobacterium vulgare</name>
    <dbReference type="NCBI Taxonomy" id="1736751"/>
    <lineage>
        <taxon>Bacteria</taxon>
        <taxon>Pseudomonadati</taxon>
        <taxon>Pseudomonadota</taxon>
        <taxon>Alphaproteobacteria</taxon>
        <taxon>Maricaulales</taxon>
        <taxon>Maricaulaceae</taxon>
        <taxon>Hyphobacterium</taxon>
    </lineage>
</organism>
<protein>
    <submittedName>
        <fullName evidence="2">DUF2189 domain-containing protein</fullName>
    </submittedName>
</protein>
<feature type="transmembrane region" description="Helical" evidence="1">
    <location>
        <begin position="33"/>
        <end position="55"/>
    </location>
</feature>
<comment type="caution">
    <text evidence="2">The sequence shown here is derived from an EMBL/GenBank/DDBJ whole genome shotgun (WGS) entry which is preliminary data.</text>
</comment>
<feature type="transmembrane region" description="Helical" evidence="1">
    <location>
        <begin position="61"/>
        <end position="80"/>
    </location>
</feature>
<proteinExistence type="predicted"/>
<feature type="transmembrane region" description="Helical" evidence="1">
    <location>
        <begin position="151"/>
        <end position="176"/>
    </location>
</feature>
<evidence type="ECO:0000256" key="1">
    <source>
        <dbReference type="SAM" id="Phobius"/>
    </source>
</evidence>
<reference evidence="3" key="1">
    <citation type="journal article" date="2019" name="Int. J. Syst. Evol. Microbiol.">
        <title>The Global Catalogue of Microorganisms (GCM) 10K type strain sequencing project: providing services to taxonomists for standard genome sequencing and annotation.</title>
        <authorList>
            <consortium name="The Broad Institute Genomics Platform"/>
            <consortium name="The Broad Institute Genome Sequencing Center for Infectious Disease"/>
            <person name="Wu L."/>
            <person name="Ma J."/>
        </authorList>
    </citation>
    <scope>NUCLEOTIDE SEQUENCE [LARGE SCALE GENOMIC DNA]</scope>
    <source>
        <strain evidence="3">KCTC 52487</strain>
    </source>
</reference>
<dbReference type="InterPro" id="IPR018692">
    <property type="entry name" value="DUF2189"/>
</dbReference>
<feature type="transmembrane region" description="Helical" evidence="1">
    <location>
        <begin position="209"/>
        <end position="235"/>
    </location>
</feature>
<accession>A0ABV7A1G3</accession>
<dbReference type="Proteomes" id="UP001595379">
    <property type="component" value="Unassembled WGS sequence"/>
</dbReference>
<dbReference type="EMBL" id="JBHRSV010000031">
    <property type="protein sequence ID" value="MFC2927414.1"/>
    <property type="molecule type" value="Genomic_DNA"/>
</dbReference>
<sequence>MTTMTAQHVDAASHWAWLKSGWQDLWAAPIHSIGYGLVFVGVGLAITAGLWSLGLGSLTPVALAGFALVAPAFAVGFYRISALVDGGQKVTWTSVREIPKGRFGQVAFLGVLLVVIFLFWILIARALYAAFTTGNYLPVGEFTQFALADPAGLAMIAVGTVIGAALAFAAFAISAFSFPMLIDRDVDAVTALIASVDAVKRMPVLALSWAITIALMTAGGIALFILPLALVFPWLGHASFRAYRDLFPS</sequence>
<name>A0ABV7A1G3_9PROT</name>
<keyword evidence="1" id="KW-1133">Transmembrane helix</keyword>
<keyword evidence="3" id="KW-1185">Reference proteome</keyword>
<dbReference type="Pfam" id="PF09955">
    <property type="entry name" value="DUF2189"/>
    <property type="match status" value="1"/>
</dbReference>
<keyword evidence="1" id="KW-0812">Transmembrane</keyword>
<evidence type="ECO:0000313" key="3">
    <source>
        <dbReference type="Proteomes" id="UP001595379"/>
    </source>
</evidence>
<dbReference type="RefSeq" id="WP_343165257.1">
    <property type="nucleotide sequence ID" value="NZ_JBHRSV010000031.1"/>
</dbReference>
<keyword evidence="1" id="KW-0472">Membrane</keyword>
<gene>
    <name evidence="2" type="ORF">ACFOOR_15005</name>
</gene>
<feature type="transmembrane region" description="Helical" evidence="1">
    <location>
        <begin position="106"/>
        <end position="131"/>
    </location>
</feature>